<proteinExistence type="predicted"/>
<organism evidence="2 3">
    <name type="scientific">Iris pallida</name>
    <name type="common">Sweet iris</name>
    <dbReference type="NCBI Taxonomy" id="29817"/>
    <lineage>
        <taxon>Eukaryota</taxon>
        <taxon>Viridiplantae</taxon>
        <taxon>Streptophyta</taxon>
        <taxon>Embryophyta</taxon>
        <taxon>Tracheophyta</taxon>
        <taxon>Spermatophyta</taxon>
        <taxon>Magnoliopsida</taxon>
        <taxon>Liliopsida</taxon>
        <taxon>Asparagales</taxon>
        <taxon>Iridaceae</taxon>
        <taxon>Iridoideae</taxon>
        <taxon>Irideae</taxon>
        <taxon>Iris</taxon>
    </lineage>
</organism>
<evidence type="ECO:0000256" key="1">
    <source>
        <dbReference type="SAM" id="MobiDB-lite"/>
    </source>
</evidence>
<reference evidence="2" key="2">
    <citation type="submission" date="2023-04" db="EMBL/GenBank/DDBJ databases">
        <authorList>
            <person name="Bruccoleri R.E."/>
            <person name="Oakeley E.J."/>
            <person name="Faust A.-M."/>
            <person name="Dessus-Babus S."/>
            <person name="Altorfer M."/>
            <person name="Burckhardt D."/>
            <person name="Oertli M."/>
            <person name="Naumann U."/>
            <person name="Petersen F."/>
            <person name="Wong J."/>
        </authorList>
    </citation>
    <scope>NUCLEOTIDE SEQUENCE</scope>
    <source>
        <strain evidence="2">GSM-AAB239-AS_SAM_17_03QT</strain>
        <tissue evidence="2">Leaf</tissue>
    </source>
</reference>
<dbReference type="EMBL" id="JANAVB010021600">
    <property type="protein sequence ID" value="KAJ6825419.1"/>
    <property type="molecule type" value="Genomic_DNA"/>
</dbReference>
<protein>
    <submittedName>
        <fullName evidence="2">Uncharacterized protein</fullName>
    </submittedName>
</protein>
<accession>A0AAX6G9S8</accession>
<keyword evidence="3" id="KW-1185">Reference proteome</keyword>
<feature type="region of interest" description="Disordered" evidence="1">
    <location>
        <begin position="1"/>
        <end position="27"/>
    </location>
</feature>
<dbReference type="Proteomes" id="UP001140949">
    <property type="component" value="Unassembled WGS sequence"/>
</dbReference>
<reference evidence="2" key="1">
    <citation type="journal article" date="2023" name="GigaByte">
        <title>Genome assembly of the bearded iris, Iris pallida Lam.</title>
        <authorList>
            <person name="Bruccoleri R.E."/>
            <person name="Oakeley E.J."/>
            <person name="Faust A.M.E."/>
            <person name="Altorfer M."/>
            <person name="Dessus-Babus S."/>
            <person name="Burckhardt D."/>
            <person name="Oertli M."/>
            <person name="Naumann U."/>
            <person name="Petersen F."/>
            <person name="Wong J."/>
        </authorList>
    </citation>
    <scope>NUCLEOTIDE SEQUENCE</scope>
    <source>
        <strain evidence="2">GSM-AAB239-AS_SAM_17_03QT</strain>
    </source>
</reference>
<feature type="compositionally biased region" description="Basic and acidic residues" evidence="1">
    <location>
        <begin position="7"/>
        <end position="22"/>
    </location>
</feature>
<comment type="caution">
    <text evidence="2">The sequence shown here is derived from an EMBL/GenBank/DDBJ whole genome shotgun (WGS) entry which is preliminary data.</text>
</comment>
<evidence type="ECO:0000313" key="2">
    <source>
        <dbReference type="EMBL" id="KAJ6825419.1"/>
    </source>
</evidence>
<name>A0AAX6G9S8_IRIPA</name>
<dbReference type="AlphaFoldDB" id="A0AAX6G9S8"/>
<gene>
    <name evidence="2" type="ORF">M6B38_376050</name>
</gene>
<sequence length="52" mass="6087">MHVPTRRHAEDGGRADRRRADRSFQSLDRANRAVEHSILKIQNLCKTLNIYL</sequence>
<evidence type="ECO:0000313" key="3">
    <source>
        <dbReference type="Proteomes" id="UP001140949"/>
    </source>
</evidence>